<keyword evidence="3" id="KW-1185">Reference proteome</keyword>
<evidence type="ECO:0000313" key="2">
    <source>
        <dbReference type="EMBL" id="CAI4032836.1"/>
    </source>
</evidence>
<organism evidence="2 3">
    <name type="scientific">Nitrospira tepida</name>
    <dbReference type="NCBI Taxonomy" id="2973512"/>
    <lineage>
        <taxon>Bacteria</taxon>
        <taxon>Pseudomonadati</taxon>
        <taxon>Nitrospirota</taxon>
        <taxon>Nitrospiria</taxon>
        <taxon>Nitrospirales</taxon>
        <taxon>Nitrospiraceae</taxon>
        <taxon>Nitrospira</taxon>
    </lineage>
</organism>
<reference evidence="2" key="1">
    <citation type="submission" date="2022-10" db="EMBL/GenBank/DDBJ databases">
        <authorList>
            <person name="Koch H."/>
        </authorList>
    </citation>
    <scope>NUCLEOTIDE SEQUENCE</scope>
    <source>
        <strain evidence="2">DNF</strain>
    </source>
</reference>
<feature type="transmembrane region" description="Helical" evidence="1">
    <location>
        <begin position="30"/>
        <end position="51"/>
    </location>
</feature>
<dbReference type="EMBL" id="OX365700">
    <property type="protein sequence ID" value="CAI4032836.1"/>
    <property type="molecule type" value="Genomic_DNA"/>
</dbReference>
<keyword evidence="1" id="KW-0472">Membrane</keyword>
<evidence type="ECO:0000256" key="1">
    <source>
        <dbReference type="SAM" id="Phobius"/>
    </source>
</evidence>
<dbReference type="KEGG" id="nti:DNFV4_03266"/>
<dbReference type="RefSeq" id="WP_289269544.1">
    <property type="nucleotide sequence ID" value="NZ_OX365700.1"/>
</dbReference>
<evidence type="ECO:0000313" key="3">
    <source>
        <dbReference type="Proteomes" id="UP001179121"/>
    </source>
</evidence>
<proteinExistence type="predicted"/>
<accession>A0AA86T712</accession>
<gene>
    <name evidence="2" type="ORF">DNFV4_03266</name>
</gene>
<protein>
    <submittedName>
        <fullName evidence="2">Uncharacterized protein</fullName>
    </submittedName>
</protein>
<dbReference type="Proteomes" id="UP001179121">
    <property type="component" value="Chromosome"/>
</dbReference>
<sequence>MMTLLAAGAFGLLILTALYAFGFFATPYSNAFRFAFYLIMLVFAVMIVYALGDHPFEGYDPTPDASR</sequence>
<keyword evidence="1" id="KW-0812">Transmembrane</keyword>
<dbReference type="AlphaFoldDB" id="A0AA86T712"/>
<keyword evidence="1" id="KW-1133">Transmembrane helix</keyword>
<name>A0AA86T712_9BACT</name>